<dbReference type="EMBL" id="BTGU01000124">
    <property type="protein sequence ID" value="GMN62139.1"/>
    <property type="molecule type" value="Genomic_DNA"/>
</dbReference>
<dbReference type="AlphaFoldDB" id="A0AA88DUZ8"/>
<evidence type="ECO:0000313" key="2">
    <source>
        <dbReference type="Proteomes" id="UP001187192"/>
    </source>
</evidence>
<proteinExistence type="predicted"/>
<comment type="caution">
    <text evidence="1">The sequence shown here is derived from an EMBL/GenBank/DDBJ whole genome shotgun (WGS) entry which is preliminary data.</text>
</comment>
<dbReference type="Proteomes" id="UP001187192">
    <property type="component" value="Unassembled WGS sequence"/>
</dbReference>
<accession>A0AA88DUZ8</accession>
<keyword evidence="2" id="KW-1185">Reference proteome</keyword>
<evidence type="ECO:0000313" key="1">
    <source>
        <dbReference type="EMBL" id="GMN62139.1"/>
    </source>
</evidence>
<gene>
    <name evidence="1" type="ORF">TIFTF001_031233</name>
</gene>
<sequence length="37" mass="4118">MKASKLPCVVPTCYQGGFNPWLRVTVSNLPDKLNARL</sequence>
<organism evidence="1 2">
    <name type="scientific">Ficus carica</name>
    <name type="common">Common fig</name>
    <dbReference type="NCBI Taxonomy" id="3494"/>
    <lineage>
        <taxon>Eukaryota</taxon>
        <taxon>Viridiplantae</taxon>
        <taxon>Streptophyta</taxon>
        <taxon>Embryophyta</taxon>
        <taxon>Tracheophyta</taxon>
        <taxon>Spermatophyta</taxon>
        <taxon>Magnoliopsida</taxon>
        <taxon>eudicotyledons</taxon>
        <taxon>Gunneridae</taxon>
        <taxon>Pentapetalae</taxon>
        <taxon>rosids</taxon>
        <taxon>fabids</taxon>
        <taxon>Rosales</taxon>
        <taxon>Moraceae</taxon>
        <taxon>Ficeae</taxon>
        <taxon>Ficus</taxon>
    </lineage>
</organism>
<name>A0AA88DUZ8_FICCA</name>
<reference evidence="1" key="1">
    <citation type="submission" date="2023-07" db="EMBL/GenBank/DDBJ databases">
        <title>draft genome sequence of fig (Ficus carica).</title>
        <authorList>
            <person name="Takahashi T."/>
            <person name="Nishimura K."/>
        </authorList>
    </citation>
    <scope>NUCLEOTIDE SEQUENCE</scope>
</reference>
<protein>
    <submittedName>
        <fullName evidence="1">Uncharacterized protein</fullName>
    </submittedName>
</protein>